<reference evidence="1" key="1">
    <citation type="submission" date="2021-06" db="EMBL/GenBank/DDBJ databases">
        <authorList>
            <person name="Kallberg Y."/>
            <person name="Tangrot J."/>
            <person name="Rosling A."/>
        </authorList>
    </citation>
    <scope>NUCLEOTIDE SEQUENCE</scope>
    <source>
        <strain evidence="1">MA461A</strain>
    </source>
</reference>
<accession>A0ACA9ST42</accession>
<proteinExistence type="predicted"/>
<dbReference type="EMBL" id="CAJVQC010158113">
    <property type="protein sequence ID" value="CAG8847878.1"/>
    <property type="molecule type" value="Genomic_DNA"/>
</dbReference>
<feature type="non-terminal residue" evidence="1">
    <location>
        <position position="65"/>
    </location>
</feature>
<comment type="caution">
    <text evidence="1">The sequence shown here is derived from an EMBL/GenBank/DDBJ whole genome shotgun (WGS) entry which is preliminary data.</text>
</comment>
<evidence type="ECO:0000313" key="1">
    <source>
        <dbReference type="EMBL" id="CAG8847878.1"/>
    </source>
</evidence>
<evidence type="ECO:0000313" key="2">
    <source>
        <dbReference type="Proteomes" id="UP000789920"/>
    </source>
</evidence>
<name>A0ACA9ST42_9GLOM</name>
<protein>
    <submittedName>
        <fullName evidence="1">13295_t:CDS:1</fullName>
    </submittedName>
</protein>
<sequence>EAFSSNEIDIRQLAGLYNKIRDVCGGSEVVYNLFDDTLSAFEPKIVEKNDRDQNFPFLNHFSIFM</sequence>
<organism evidence="1 2">
    <name type="scientific">Racocetra persica</name>
    <dbReference type="NCBI Taxonomy" id="160502"/>
    <lineage>
        <taxon>Eukaryota</taxon>
        <taxon>Fungi</taxon>
        <taxon>Fungi incertae sedis</taxon>
        <taxon>Mucoromycota</taxon>
        <taxon>Glomeromycotina</taxon>
        <taxon>Glomeromycetes</taxon>
        <taxon>Diversisporales</taxon>
        <taxon>Gigasporaceae</taxon>
        <taxon>Racocetra</taxon>
    </lineage>
</organism>
<feature type="non-terminal residue" evidence="1">
    <location>
        <position position="1"/>
    </location>
</feature>
<dbReference type="Proteomes" id="UP000789920">
    <property type="component" value="Unassembled WGS sequence"/>
</dbReference>
<keyword evidence="2" id="KW-1185">Reference proteome</keyword>
<gene>
    <name evidence="1" type="ORF">RPERSI_LOCUS34850</name>
</gene>